<keyword evidence="2" id="KW-1185">Reference proteome</keyword>
<proteinExistence type="predicted"/>
<name>A0A165CUU6_EXIGL</name>
<protein>
    <submittedName>
        <fullName evidence="1">Uncharacterized protein</fullName>
    </submittedName>
</protein>
<dbReference type="Proteomes" id="UP000077266">
    <property type="component" value="Unassembled WGS sequence"/>
</dbReference>
<dbReference type="InterPro" id="IPR043502">
    <property type="entry name" value="DNA/RNA_pol_sf"/>
</dbReference>
<dbReference type="EMBL" id="KV426285">
    <property type="protein sequence ID" value="KZV83168.1"/>
    <property type="molecule type" value="Genomic_DNA"/>
</dbReference>
<accession>A0A165CUU6</accession>
<evidence type="ECO:0000313" key="1">
    <source>
        <dbReference type="EMBL" id="KZV83168.1"/>
    </source>
</evidence>
<gene>
    <name evidence="1" type="ORF">EXIGLDRAFT_626038</name>
</gene>
<dbReference type="SUPFAM" id="SSF56672">
    <property type="entry name" value="DNA/RNA polymerases"/>
    <property type="match status" value="1"/>
</dbReference>
<dbReference type="AlphaFoldDB" id="A0A165CUU6"/>
<dbReference type="STRING" id="1314781.A0A165CUU6"/>
<dbReference type="InParanoid" id="A0A165CUU6"/>
<organism evidence="1 2">
    <name type="scientific">Exidia glandulosa HHB12029</name>
    <dbReference type="NCBI Taxonomy" id="1314781"/>
    <lineage>
        <taxon>Eukaryota</taxon>
        <taxon>Fungi</taxon>
        <taxon>Dikarya</taxon>
        <taxon>Basidiomycota</taxon>
        <taxon>Agaricomycotina</taxon>
        <taxon>Agaricomycetes</taxon>
        <taxon>Auriculariales</taxon>
        <taxon>Exidiaceae</taxon>
        <taxon>Exidia</taxon>
    </lineage>
</organism>
<dbReference type="Gene3D" id="3.10.10.10">
    <property type="entry name" value="HIV Type 1 Reverse Transcriptase, subunit A, domain 1"/>
    <property type="match status" value="1"/>
</dbReference>
<dbReference type="OrthoDB" id="420169at2759"/>
<feature type="non-terminal residue" evidence="1">
    <location>
        <position position="189"/>
    </location>
</feature>
<evidence type="ECO:0000313" key="2">
    <source>
        <dbReference type="Proteomes" id="UP000077266"/>
    </source>
</evidence>
<reference evidence="1 2" key="1">
    <citation type="journal article" date="2016" name="Mol. Biol. Evol.">
        <title>Comparative Genomics of Early-Diverging Mushroom-Forming Fungi Provides Insights into the Origins of Lignocellulose Decay Capabilities.</title>
        <authorList>
            <person name="Nagy L.G."/>
            <person name="Riley R."/>
            <person name="Tritt A."/>
            <person name="Adam C."/>
            <person name="Daum C."/>
            <person name="Floudas D."/>
            <person name="Sun H."/>
            <person name="Yadav J.S."/>
            <person name="Pangilinan J."/>
            <person name="Larsson K.H."/>
            <person name="Matsuura K."/>
            <person name="Barry K."/>
            <person name="Labutti K."/>
            <person name="Kuo R."/>
            <person name="Ohm R.A."/>
            <person name="Bhattacharya S.S."/>
            <person name="Shirouzu T."/>
            <person name="Yoshinaga Y."/>
            <person name="Martin F.M."/>
            <person name="Grigoriev I.V."/>
            <person name="Hibbett D.S."/>
        </authorList>
    </citation>
    <scope>NUCLEOTIDE SEQUENCE [LARGE SCALE GENOMIC DNA]</scope>
    <source>
        <strain evidence="1 2">HHB12029</strain>
    </source>
</reference>
<sequence>MKPLPLHGGTIAAAAARQIGTVSAEVQWVEIYNLEPWPLTIVRGEVLGHIVPLLDRTRRHAKDRTATSFTADLSDEADRTEFEDALRELDINPELTQSQHAALLDVLRANRHAFAYGSRPLGHTNLGTARIDTGDAAPISVPPFRVSPAGRKFMEDEVARLLANNVIEESDSPWATNVVLIKQHGKIRF</sequence>